<keyword evidence="1" id="KW-0677">Repeat</keyword>
<dbReference type="PROSITE" id="PS01159">
    <property type="entry name" value="WW_DOMAIN_1"/>
    <property type="match status" value="1"/>
</dbReference>
<dbReference type="AlphaFoldDB" id="A0A2B7XGM7"/>
<feature type="compositionally biased region" description="Acidic residues" evidence="2">
    <location>
        <begin position="215"/>
        <end position="234"/>
    </location>
</feature>
<reference evidence="4 5" key="1">
    <citation type="submission" date="2017-10" db="EMBL/GenBank/DDBJ databases">
        <title>Comparative genomics in systemic dimorphic fungi from Ajellomycetaceae.</title>
        <authorList>
            <person name="Munoz J.F."/>
            <person name="Mcewen J.G."/>
            <person name="Clay O.K."/>
            <person name="Cuomo C.A."/>
        </authorList>
    </citation>
    <scope>NUCLEOTIDE SEQUENCE [LARGE SCALE GENOMIC DNA]</scope>
    <source>
        <strain evidence="4 5">UAMH5409</strain>
    </source>
</reference>
<dbReference type="InterPro" id="IPR036517">
    <property type="entry name" value="FF_domain_sf"/>
</dbReference>
<dbReference type="InterPro" id="IPR001202">
    <property type="entry name" value="WW_dom"/>
</dbReference>
<evidence type="ECO:0000313" key="5">
    <source>
        <dbReference type="Proteomes" id="UP000223968"/>
    </source>
</evidence>
<dbReference type="Pfam" id="PF00397">
    <property type="entry name" value="WW"/>
    <property type="match status" value="1"/>
</dbReference>
<feature type="region of interest" description="Disordered" evidence="2">
    <location>
        <begin position="481"/>
        <end position="575"/>
    </location>
</feature>
<keyword evidence="5" id="KW-1185">Reference proteome</keyword>
<dbReference type="GO" id="GO:0003712">
    <property type="term" value="F:transcription coregulator activity"/>
    <property type="evidence" value="ECO:0007669"/>
    <property type="project" value="TreeGrafter"/>
</dbReference>
<dbReference type="Proteomes" id="UP000223968">
    <property type="component" value="Unassembled WGS sequence"/>
</dbReference>
<evidence type="ECO:0000256" key="2">
    <source>
        <dbReference type="SAM" id="MobiDB-lite"/>
    </source>
</evidence>
<accession>A0A2B7XGM7</accession>
<feature type="compositionally biased region" description="Basic and acidic residues" evidence="2">
    <location>
        <begin position="91"/>
        <end position="104"/>
    </location>
</feature>
<evidence type="ECO:0000259" key="3">
    <source>
        <dbReference type="PROSITE" id="PS50020"/>
    </source>
</evidence>
<dbReference type="Gene3D" id="1.10.10.440">
    <property type="entry name" value="FF domain"/>
    <property type="match status" value="1"/>
</dbReference>
<dbReference type="Gene3D" id="2.20.70.10">
    <property type="match status" value="2"/>
</dbReference>
<feature type="region of interest" description="Disordered" evidence="2">
    <location>
        <begin position="36"/>
        <end position="127"/>
    </location>
</feature>
<dbReference type="EMBL" id="PDNB01000106">
    <property type="protein sequence ID" value="PGH07778.1"/>
    <property type="molecule type" value="Genomic_DNA"/>
</dbReference>
<proteinExistence type="predicted"/>
<dbReference type="GO" id="GO:0005634">
    <property type="term" value="C:nucleus"/>
    <property type="evidence" value="ECO:0007669"/>
    <property type="project" value="TreeGrafter"/>
</dbReference>
<dbReference type="InterPro" id="IPR045148">
    <property type="entry name" value="TCRG1-like"/>
</dbReference>
<feature type="region of interest" description="Disordered" evidence="2">
    <location>
        <begin position="270"/>
        <end position="290"/>
    </location>
</feature>
<feature type="domain" description="WW" evidence="3">
    <location>
        <begin position="10"/>
        <end position="43"/>
    </location>
</feature>
<feature type="compositionally biased region" description="Basic and acidic residues" evidence="2">
    <location>
        <begin position="498"/>
        <end position="524"/>
    </location>
</feature>
<dbReference type="GO" id="GO:0070063">
    <property type="term" value="F:RNA polymerase binding"/>
    <property type="evidence" value="ECO:0007669"/>
    <property type="project" value="InterPro"/>
</dbReference>
<feature type="compositionally biased region" description="Basic and acidic residues" evidence="2">
    <location>
        <begin position="533"/>
        <end position="556"/>
    </location>
</feature>
<dbReference type="SMART" id="SM00456">
    <property type="entry name" value="WW"/>
    <property type="match status" value="2"/>
</dbReference>
<dbReference type="CDD" id="cd00201">
    <property type="entry name" value="WW"/>
    <property type="match status" value="1"/>
</dbReference>
<dbReference type="FunFam" id="1.10.10.440:FF:000035">
    <property type="entry name" value="Putative ff domain protein"/>
    <property type="match status" value="1"/>
</dbReference>
<dbReference type="SUPFAM" id="SSF51045">
    <property type="entry name" value="WW domain"/>
    <property type="match status" value="1"/>
</dbReference>
<dbReference type="PANTHER" id="PTHR15377:SF3">
    <property type="entry name" value="WW DOMAIN-CONTAINING PROTEIN"/>
    <property type="match status" value="1"/>
</dbReference>
<feature type="compositionally biased region" description="Basic and acidic residues" evidence="2">
    <location>
        <begin position="164"/>
        <end position="214"/>
    </location>
</feature>
<dbReference type="InterPro" id="IPR002713">
    <property type="entry name" value="FF_domain"/>
</dbReference>
<evidence type="ECO:0000313" key="4">
    <source>
        <dbReference type="EMBL" id="PGH07778.1"/>
    </source>
</evidence>
<feature type="region of interest" description="Disordered" evidence="2">
    <location>
        <begin position="1"/>
        <end position="21"/>
    </location>
</feature>
<dbReference type="PANTHER" id="PTHR15377">
    <property type="entry name" value="TRANSCRIPTION ELONGATION REGULATOR 1"/>
    <property type="match status" value="1"/>
</dbReference>
<protein>
    <recommendedName>
        <fullName evidence="3">WW domain-containing protein</fullName>
    </recommendedName>
</protein>
<sequence>MLKSTYSTLNPLPPGWTEHKAPSGHLYYYNAETKQSTYKRPTAPAPAPQPALELPTRPPFGYPAAFPNAGPTPGYGCPTQQTGLPFNVADSFDKFRRDGASDRRRHDRRPRHPEDRPKSKHAIPGCEPWLLVKTKLGRRFVHNPDTNESFWKFPSDVLKGVIEYDRLERAKRERRERGEPSKDEQPDERDFKRVSSEQERSTSVRNETEGRREEEDSDEYEEVEVTDEEGEEGADFPSKRPRTDETGQNEPVEFNEEDIEYQLAAMGEEYGLDPGEYGEPGEEGWEEGAEGLPLTEEDSAALFRDLLDDFRINPYTPWEKIIEEGKIIDDARYTILPNMKSRREVWSNWSRDRIQQLKERREKEEKKDPRIRYLAFLQEHATPKLYWPEFKRKFRKEPEMKDTHLSDKDREKFYRDHIPRLKLPESTRKSDLSALLKSTPLHALNGSSTPDTLPPSILTDLRYISLPSKVRDPLIEAYISTLPAAPEPQGISTEEQEERDRQRPEREKREKALAERELRVQEQKRKQKGALMHGRDMLRHGEEEIERAMRVGKEGLRGYMEPEASTGDPSRASDQ</sequence>
<feature type="compositionally biased region" description="Acidic residues" evidence="2">
    <location>
        <begin position="279"/>
        <end position="290"/>
    </location>
</feature>
<evidence type="ECO:0000256" key="1">
    <source>
        <dbReference type="ARBA" id="ARBA00022737"/>
    </source>
</evidence>
<dbReference type="PROSITE" id="PS50020">
    <property type="entry name" value="WW_DOMAIN_2"/>
    <property type="match status" value="1"/>
</dbReference>
<dbReference type="SUPFAM" id="SSF81698">
    <property type="entry name" value="FF domain"/>
    <property type="match status" value="1"/>
</dbReference>
<dbReference type="STRING" id="1447875.A0A2B7XGM7"/>
<dbReference type="OrthoDB" id="410044at2759"/>
<organism evidence="4 5">
    <name type="scientific">Helicocarpus griseus UAMH5409</name>
    <dbReference type="NCBI Taxonomy" id="1447875"/>
    <lineage>
        <taxon>Eukaryota</taxon>
        <taxon>Fungi</taxon>
        <taxon>Dikarya</taxon>
        <taxon>Ascomycota</taxon>
        <taxon>Pezizomycotina</taxon>
        <taxon>Eurotiomycetes</taxon>
        <taxon>Eurotiomycetidae</taxon>
        <taxon>Onygenales</taxon>
        <taxon>Ajellomycetaceae</taxon>
        <taxon>Helicocarpus</taxon>
    </lineage>
</organism>
<comment type="caution">
    <text evidence="4">The sequence shown here is derived from an EMBL/GenBank/DDBJ whole genome shotgun (WGS) entry which is preliminary data.</text>
</comment>
<dbReference type="InterPro" id="IPR036020">
    <property type="entry name" value="WW_dom_sf"/>
</dbReference>
<dbReference type="Pfam" id="PF01846">
    <property type="entry name" value="FF"/>
    <property type="match status" value="1"/>
</dbReference>
<name>A0A2B7XGM7_9EURO</name>
<feature type="compositionally biased region" description="Polar residues" evidence="2">
    <location>
        <begin position="1"/>
        <end position="10"/>
    </location>
</feature>
<gene>
    <name evidence="4" type="ORF">AJ79_06166</name>
</gene>
<dbReference type="FunFam" id="2.20.70.10:FF:000049">
    <property type="entry name" value="Transcription elongation regulator 1-like"/>
    <property type="match status" value="1"/>
</dbReference>
<feature type="region of interest" description="Disordered" evidence="2">
    <location>
        <begin position="164"/>
        <end position="255"/>
    </location>
</feature>